<proteinExistence type="predicted"/>
<keyword evidence="2" id="KW-1185">Reference proteome</keyword>
<organism evidence="1 2">
    <name type="scientific">Avena sativa</name>
    <name type="common">Oat</name>
    <dbReference type="NCBI Taxonomy" id="4498"/>
    <lineage>
        <taxon>Eukaryota</taxon>
        <taxon>Viridiplantae</taxon>
        <taxon>Streptophyta</taxon>
        <taxon>Embryophyta</taxon>
        <taxon>Tracheophyta</taxon>
        <taxon>Spermatophyta</taxon>
        <taxon>Magnoliopsida</taxon>
        <taxon>Liliopsida</taxon>
        <taxon>Poales</taxon>
        <taxon>Poaceae</taxon>
        <taxon>BOP clade</taxon>
        <taxon>Pooideae</taxon>
        <taxon>Poodae</taxon>
        <taxon>Poeae</taxon>
        <taxon>Poeae Chloroplast Group 1 (Aveneae type)</taxon>
        <taxon>Aveninae</taxon>
        <taxon>Avena</taxon>
    </lineage>
</organism>
<evidence type="ECO:0000313" key="1">
    <source>
        <dbReference type="EnsemblPlants" id="AVESA.00010b.r2.4AG0630340.1.CDS.1"/>
    </source>
</evidence>
<accession>A0ACD5WG50</accession>
<evidence type="ECO:0000313" key="2">
    <source>
        <dbReference type="Proteomes" id="UP001732700"/>
    </source>
</evidence>
<protein>
    <submittedName>
        <fullName evidence="1">Uncharacterized protein</fullName>
    </submittedName>
</protein>
<reference evidence="1" key="1">
    <citation type="submission" date="2021-05" db="EMBL/GenBank/DDBJ databases">
        <authorList>
            <person name="Scholz U."/>
            <person name="Mascher M."/>
            <person name="Fiebig A."/>
        </authorList>
    </citation>
    <scope>NUCLEOTIDE SEQUENCE [LARGE SCALE GENOMIC DNA]</scope>
</reference>
<name>A0ACD5WG50_AVESA</name>
<sequence length="126" mass="13899">MSASPEFFQPSPSPAPDYATRLSVAADQDDDHDAYYYCHTPTGADISYLRKPATCPPAPIKPRPPSACRKRLFATAADIVALSFDDLEDIFRPDGKKQQQQPRRSARDNSDKPRSARDNSVAAFAN</sequence>
<dbReference type="Proteomes" id="UP001732700">
    <property type="component" value="Chromosome 4A"/>
</dbReference>
<reference evidence="1" key="2">
    <citation type="submission" date="2025-09" db="UniProtKB">
        <authorList>
            <consortium name="EnsemblPlants"/>
        </authorList>
    </citation>
    <scope>IDENTIFICATION</scope>
</reference>
<dbReference type="EnsemblPlants" id="AVESA.00010b.r2.4AG0630340.1">
    <property type="protein sequence ID" value="AVESA.00010b.r2.4AG0630340.1.CDS.1"/>
    <property type="gene ID" value="AVESA.00010b.r2.4AG0630340"/>
</dbReference>